<dbReference type="InterPro" id="IPR036691">
    <property type="entry name" value="Endo/exonu/phosph_ase_sf"/>
</dbReference>
<keyword evidence="1" id="KW-0732">Signal</keyword>
<dbReference type="CDD" id="cd04486">
    <property type="entry name" value="YhcR_OBF_like"/>
    <property type="match status" value="1"/>
</dbReference>
<dbReference type="Gene3D" id="3.60.10.10">
    <property type="entry name" value="Endonuclease/exonuclease/phosphatase"/>
    <property type="match status" value="1"/>
</dbReference>
<keyword evidence="3" id="KW-0255">Endonuclease</keyword>
<keyword evidence="3" id="KW-0378">Hydrolase</keyword>
<dbReference type="PROSITE" id="PS51257">
    <property type="entry name" value="PROKAR_LIPOPROTEIN"/>
    <property type="match status" value="1"/>
</dbReference>
<dbReference type="RefSeq" id="WP_260561335.1">
    <property type="nucleotide sequence ID" value="NZ_BAABEC010000191.1"/>
</dbReference>
<dbReference type="InterPro" id="IPR047971">
    <property type="entry name" value="ExeM-like"/>
</dbReference>
<evidence type="ECO:0000259" key="2">
    <source>
        <dbReference type="Pfam" id="PF03372"/>
    </source>
</evidence>
<accession>A0ABY5YL53</accession>
<feature type="signal peptide" evidence="1">
    <location>
        <begin position="1"/>
        <end position="22"/>
    </location>
</feature>
<dbReference type="PANTHER" id="PTHR42834:SF1">
    <property type="entry name" value="ENDONUCLEASE_EXONUCLEASE_PHOSPHATASE FAMILY PROTEIN (AFU_ORTHOLOGUE AFUA_3G09210)"/>
    <property type="match status" value="1"/>
</dbReference>
<dbReference type="NCBIfam" id="NF033681">
    <property type="entry name" value="ExeM_NucH_DNase"/>
    <property type="match status" value="1"/>
</dbReference>
<sequence length="602" mass="63051">MLMKSFSTVALALLTLGLGACAEPVTPELSYGGTRIHNIQGATPDADVASPKVGEQVSIESIVVGVFPGLGGYAMQDADSVADSDPNTSEGLFVFCGIAASNTTATCGGVKIGDRVKVSGTVKEFAKGTQLDSVTAQTVVAPNQPLPKAVTVTLPYSGGWEKYEGMRLSFPQTLTVTDNYGYGRYGQLGLSAGGRLFNPTNGNDTSTQASNDQRKIVIDDGVSAQNPAALPYLGTQTNGQQTRRTGDTVSGVSGVWVQNAGGYQLEPVEVPVFTAANPRPDMPAAVGGSLKVAGANVLNYFTDLNPTYGSSGPRGANSAGEFERQQVKIVASLKGLNADIVTLMEVQNNGDTALSALVAALNREVGAGTYDSIKTGTVGSDAIHVAIIYKPARVTPQGAVQIDTNPVYSRPPVAQTFKDTQGGVLTVIANHFKSKGSCDKSDPDLGQGCWNKLRVQQATALLAFVDRLKTLSGDPDVLVMGDLNAYGNEDPVQALTQGGFESLNKRIPAADRYSYQFSGQFGYLDHALASTSLSAQVTGITEWHINSDEPTVADYNFEFKSVPGCALNTPKGNTCTGQDLYGPGPFRASDHDPVLVGLNLSK</sequence>
<dbReference type="GO" id="GO:0004519">
    <property type="term" value="F:endonuclease activity"/>
    <property type="evidence" value="ECO:0007669"/>
    <property type="project" value="UniProtKB-KW"/>
</dbReference>
<dbReference type="CDD" id="cd10283">
    <property type="entry name" value="MnuA_DNase1-like"/>
    <property type="match status" value="1"/>
</dbReference>
<evidence type="ECO:0000313" key="3">
    <source>
        <dbReference type="EMBL" id="UWX65077.1"/>
    </source>
</evidence>
<protein>
    <submittedName>
        <fullName evidence="3">ExeM/NucH family extracellular endonuclease</fullName>
    </submittedName>
</protein>
<keyword evidence="4" id="KW-1185">Reference proteome</keyword>
<keyword evidence="3" id="KW-0540">Nuclease</keyword>
<evidence type="ECO:0000256" key="1">
    <source>
        <dbReference type="SAM" id="SignalP"/>
    </source>
</evidence>
<feature type="domain" description="Endonuclease/exonuclease/phosphatase" evidence="2">
    <location>
        <begin position="321"/>
        <end position="547"/>
    </location>
</feature>
<dbReference type="PANTHER" id="PTHR42834">
    <property type="entry name" value="ENDONUCLEASE/EXONUCLEASE/PHOSPHATASE FAMILY PROTEIN (AFU_ORTHOLOGUE AFUA_3G09210)"/>
    <property type="match status" value="1"/>
</dbReference>
<reference evidence="3" key="1">
    <citation type="submission" date="2022-09" db="EMBL/GenBank/DDBJ databases">
        <title>genome sequence of Deinococcus rubellus.</title>
        <authorList>
            <person name="Srinivasan S."/>
        </authorList>
    </citation>
    <scope>NUCLEOTIDE SEQUENCE</scope>
    <source>
        <strain evidence="3">Ant6</strain>
    </source>
</reference>
<feature type="chain" id="PRO_5046132879" evidence="1">
    <location>
        <begin position="23"/>
        <end position="602"/>
    </location>
</feature>
<dbReference type="SUPFAM" id="SSF56219">
    <property type="entry name" value="DNase I-like"/>
    <property type="match status" value="1"/>
</dbReference>
<name>A0ABY5YL53_9DEIO</name>
<evidence type="ECO:0000313" key="4">
    <source>
        <dbReference type="Proteomes" id="UP001060261"/>
    </source>
</evidence>
<dbReference type="Pfam" id="PF03372">
    <property type="entry name" value="Exo_endo_phos"/>
    <property type="match status" value="1"/>
</dbReference>
<dbReference type="InterPro" id="IPR005135">
    <property type="entry name" value="Endo/exonuclease/phosphatase"/>
</dbReference>
<dbReference type="Proteomes" id="UP001060261">
    <property type="component" value="Chromosome"/>
</dbReference>
<organism evidence="3 4">
    <name type="scientific">Deinococcus rubellus</name>
    <dbReference type="NCBI Taxonomy" id="1889240"/>
    <lineage>
        <taxon>Bacteria</taxon>
        <taxon>Thermotogati</taxon>
        <taxon>Deinococcota</taxon>
        <taxon>Deinococci</taxon>
        <taxon>Deinococcales</taxon>
        <taxon>Deinococcaceae</taxon>
        <taxon>Deinococcus</taxon>
    </lineage>
</organism>
<proteinExistence type="predicted"/>
<gene>
    <name evidence="3" type="ORF">N0D28_05315</name>
</gene>
<dbReference type="EMBL" id="CP104213">
    <property type="protein sequence ID" value="UWX65077.1"/>
    <property type="molecule type" value="Genomic_DNA"/>
</dbReference>